<dbReference type="Pfam" id="PF11951">
    <property type="entry name" value="Fungal_trans_2"/>
    <property type="match status" value="1"/>
</dbReference>
<gene>
    <name evidence="3" type="ORF">V565_154720</name>
</gene>
<dbReference type="Proteomes" id="UP000027456">
    <property type="component" value="Unassembled WGS sequence"/>
</dbReference>
<evidence type="ECO:0000313" key="3">
    <source>
        <dbReference type="EMBL" id="KEP47467.1"/>
    </source>
</evidence>
<protein>
    <submittedName>
        <fullName evidence="3">Fungal zn(2)-cys(6) binuclear cluster domain protein</fullName>
    </submittedName>
</protein>
<dbReference type="OrthoDB" id="3175741at2759"/>
<evidence type="ECO:0000256" key="2">
    <source>
        <dbReference type="ARBA" id="ARBA00023242"/>
    </source>
</evidence>
<dbReference type="EMBL" id="AZST01000734">
    <property type="protein sequence ID" value="KEP47467.1"/>
    <property type="molecule type" value="Genomic_DNA"/>
</dbReference>
<organism evidence="3 4">
    <name type="scientific">Rhizoctonia solani 123E</name>
    <dbReference type="NCBI Taxonomy" id="1423351"/>
    <lineage>
        <taxon>Eukaryota</taxon>
        <taxon>Fungi</taxon>
        <taxon>Dikarya</taxon>
        <taxon>Basidiomycota</taxon>
        <taxon>Agaricomycotina</taxon>
        <taxon>Agaricomycetes</taxon>
        <taxon>Cantharellales</taxon>
        <taxon>Ceratobasidiaceae</taxon>
        <taxon>Rhizoctonia</taxon>
    </lineage>
</organism>
<dbReference type="PANTHER" id="PTHR37534">
    <property type="entry name" value="TRANSCRIPTIONAL ACTIVATOR PROTEIN UGA3"/>
    <property type="match status" value="1"/>
</dbReference>
<dbReference type="PANTHER" id="PTHR37534:SF46">
    <property type="entry name" value="ZN(II)2CYS6 TRANSCRIPTION FACTOR (EUROFUNG)"/>
    <property type="match status" value="1"/>
</dbReference>
<keyword evidence="2" id="KW-0539">Nucleus</keyword>
<name>A0A074SBS3_9AGAM</name>
<comment type="caution">
    <text evidence="3">The sequence shown here is derived from an EMBL/GenBank/DDBJ whole genome shotgun (WGS) entry which is preliminary data.</text>
</comment>
<sequence length="409" mass="46715">MSTFQNVAGLYVQLPRHTLDPLKTFLNNPLFDEYLLLQHAQLVNKWYFKPIDIQKQLSRDSIVSVLQSPVASVSRWIALIGLGIYEAFIKGDASHDRLHGLWMEYIGGLLRRELSSDSTMREVQTRRRDFIHVSLLRTLVIHSSNVYQVLRSVTPAFLQSVFSNPALWPEGSNPAYIPLMSVLSMGSHELAYFALIDCACATAFGLPQLVEYDTTLYTPPGSSSHQWAHCSPTEFQVVLAEINACRDKSPVARDWREIERWLLEWQSRPGEHTFTESWMTVAWYAVQESWRLALLIYLYLAVCDTPSDNPQIQSYLKQILWVIGTVNKQGSDVNISFFIHHLIVGICARSEAHRKAVRDKLSAGTRFWLNRASDFAPVLDHLWHGAGANGRPVRWCDYMRSREAILPVV</sequence>
<reference evidence="3 4" key="1">
    <citation type="submission" date="2013-12" db="EMBL/GenBank/DDBJ databases">
        <authorList>
            <person name="Cubeta M."/>
            <person name="Pakala S."/>
            <person name="Fedorova N."/>
            <person name="Thomas E."/>
            <person name="Dean R."/>
            <person name="Jabaji S."/>
            <person name="Neate S."/>
            <person name="Toda T."/>
            <person name="Tavantzis S."/>
            <person name="Vilgalys R."/>
            <person name="Bharathan N."/>
            <person name="Pakala S."/>
            <person name="Losada L.S."/>
            <person name="Zafar N."/>
            <person name="Nierman W."/>
        </authorList>
    </citation>
    <scope>NUCLEOTIDE SEQUENCE [LARGE SCALE GENOMIC DNA]</scope>
    <source>
        <strain evidence="3 4">123E</strain>
    </source>
</reference>
<comment type="subcellular location">
    <subcellularLocation>
        <location evidence="1">Nucleus</location>
    </subcellularLocation>
</comment>
<evidence type="ECO:0000313" key="4">
    <source>
        <dbReference type="Proteomes" id="UP000027456"/>
    </source>
</evidence>
<dbReference type="AlphaFoldDB" id="A0A074SBS3"/>
<dbReference type="InterPro" id="IPR021858">
    <property type="entry name" value="Fun_TF"/>
</dbReference>
<dbReference type="GO" id="GO:0005634">
    <property type="term" value="C:nucleus"/>
    <property type="evidence" value="ECO:0007669"/>
    <property type="project" value="UniProtKB-SubCell"/>
</dbReference>
<dbReference type="HOGENOM" id="CLU_030589_1_0_1"/>
<accession>A0A074SBS3</accession>
<proteinExistence type="predicted"/>
<keyword evidence="4" id="KW-1185">Reference proteome</keyword>
<evidence type="ECO:0000256" key="1">
    <source>
        <dbReference type="ARBA" id="ARBA00004123"/>
    </source>
</evidence>